<comment type="caution">
    <text evidence="2">The sequence shown here is derived from an EMBL/GenBank/DDBJ whole genome shotgun (WGS) entry which is preliminary data.</text>
</comment>
<protein>
    <submittedName>
        <fullName evidence="2">Uncharacterized protein</fullName>
    </submittedName>
</protein>
<sequence>MICKMIFRKKIKKIVAKELEKEKEGLNKKLDLERQRLGVVKYLLETRGTIGTRCVLEKTSIGNNVLVFVNESEYEVDVFNIDKSITELSKIDSSLWVKLWPKTRKKEVFVQDKCTGNDNGFLEIAMKHLFEFVDEVSKEKIAWKIKDIDNCVTKDELIALYESMGFAIKHFSDNRKTVDKK</sequence>
<organism evidence="2 3">
    <name type="scientific">Tenacibaculum caenipelagi</name>
    <dbReference type="NCBI Taxonomy" id="1325435"/>
    <lineage>
        <taxon>Bacteria</taxon>
        <taxon>Pseudomonadati</taxon>
        <taxon>Bacteroidota</taxon>
        <taxon>Flavobacteriia</taxon>
        <taxon>Flavobacteriales</taxon>
        <taxon>Flavobacteriaceae</taxon>
        <taxon>Tenacibaculum</taxon>
    </lineage>
</organism>
<proteinExistence type="predicted"/>
<evidence type="ECO:0000256" key="1">
    <source>
        <dbReference type="SAM" id="Coils"/>
    </source>
</evidence>
<evidence type="ECO:0000313" key="2">
    <source>
        <dbReference type="EMBL" id="TDQ30376.1"/>
    </source>
</evidence>
<dbReference type="Proteomes" id="UP000295390">
    <property type="component" value="Unassembled WGS sequence"/>
</dbReference>
<keyword evidence="1" id="KW-0175">Coiled coil</keyword>
<keyword evidence="3" id="KW-1185">Reference proteome</keyword>
<dbReference type="AlphaFoldDB" id="A0A4R6TJ15"/>
<evidence type="ECO:0000313" key="3">
    <source>
        <dbReference type="Proteomes" id="UP000295390"/>
    </source>
</evidence>
<dbReference type="RefSeq" id="WP_133534884.1">
    <property type="nucleotide sequence ID" value="NZ_SNYH01000001.1"/>
</dbReference>
<reference evidence="2 3" key="1">
    <citation type="submission" date="2019-03" db="EMBL/GenBank/DDBJ databases">
        <title>Genomic Encyclopedia of Type Strains, Phase III (KMG-III): the genomes of soil and plant-associated and newly described type strains.</title>
        <authorList>
            <person name="Whitman W."/>
        </authorList>
    </citation>
    <scope>NUCLEOTIDE SEQUENCE [LARGE SCALE GENOMIC DNA]</scope>
    <source>
        <strain evidence="2 3">CECT 8283</strain>
    </source>
</reference>
<feature type="coiled-coil region" evidence="1">
    <location>
        <begin position="9"/>
        <end position="36"/>
    </location>
</feature>
<accession>A0A4R6TJ15</accession>
<name>A0A4R6TJ15_9FLAO</name>
<dbReference type="OrthoDB" id="1189676at2"/>
<gene>
    <name evidence="2" type="ORF">DFQ07_0719</name>
</gene>
<dbReference type="EMBL" id="SNYH01000001">
    <property type="protein sequence ID" value="TDQ30376.1"/>
    <property type="molecule type" value="Genomic_DNA"/>
</dbReference>